<dbReference type="GeneID" id="64634095"/>
<organism evidence="1 2">
    <name type="scientific">Suillus subaureus</name>
    <dbReference type="NCBI Taxonomy" id="48587"/>
    <lineage>
        <taxon>Eukaryota</taxon>
        <taxon>Fungi</taxon>
        <taxon>Dikarya</taxon>
        <taxon>Basidiomycota</taxon>
        <taxon>Agaricomycotina</taxon>
        <taxon>Agaricomycetes</taxon>
        <taxon>Agaricomycetidae</taxon>
        <taxon>Boletales</taxon>
        <taxon>Suillineae</taxon>
        <taxon>Suillaceae</taxon>
        <taxon>Suillus</taxon>
    </lineage>
</organism>
<comment type="caution">
    <text evidence="1">The sequence shown here is derived from an EMBL/GenBank/DDBJ whole genome shotgun (WGS) entry which is preliminary data.</text>
</comment>
<dbReference type="AlphaFoldDB" id="A0A9P7EBV2"/>
<dbReference type="OrthoDB" id="2631266at2759"/>
<gene>
    <name evidence="1" type="ORF">BJ212DRAFT_1480396</name>
</gene>
<evidence type="ECO:0000313" key="2">
    <source>
        <dbReference type="Proteomes" id="UP000807769"/>
    </source>
</evidence>
<keyword evidence="2" id="KW-1185">Reference proteome</keyword>
<reference evidence="1" key="1">
    <citation type="journal article" date="2020" name="New Phytol.">
        <title>Comparative genomics reveals dynamic genome evolution in host specialist ectomycorrhizal fungi.</title>
        <authorList>
            <person name="Lofgren L.A."/>
            <person name="Nguyen N.H."/>
            <person name="Vilgalys R."/>
            <person name="Ruytinx J."/>
            <person name="Liao H.L."/>
            <person name="Branco S."/>
            <person name="Kuo A."/>
            <person name="LaButti K."/>
            <person name="Lipzen A."/>
            <person name="Andreopoulos W."/>
            <person name="Pangilinan J."/>
            <person name="Riley R."/>
            <person name="Hundley H."/>
            <person name="Na H."/>
            <person name="Barry K."/>
            <person name="Grigoriev I.V."/>
            <person name="Stajich J.E."/>
            <person name="Kennedy P.G."/>
        </authorList>
    </citation>
    <scope>NUCLEOTIDE SEQUENCE</scope>
    <source>
        <strain evidence="1">MN1</strain>
    </source>
</reference>
<dbReference type="EMBL" id="JABBWG010000014">
    <property type="protein sequence ID" value="KAG1817168.1"/>
    <property type="molecule type" value="Genomic_DNA"/>
</dbReference>
<proteinExistence type="predicted"/>
<dbReference type="RefSeq" id="XP_041193587.1">
    <property type="nucleotide sequence ID" value="XM_041340079.1"/>
</dbReference>
<accession>A0A9P7EBV2</accession>
<sequence>MLYGLVLQFLQDEWDHGTCFMGHVKSYSHVFVEALHYRVATQTRGKSAHYAYFNGRVAVEIQWIFKIDIEYEDQGEISKTVAVVHPFVTDDNMPAFPWDLQAIDLGMQVWYRDALGDMEVVEIELVLGQLILIPITVSGVEYWVTVAHNHDGTEVDMDVNLELDDVE</sequence>
<protein>
    <submittedName>
        <fullName evidence="1">Uncharacterized protein</fullName>
    </submittedName>
</protein>
<evidence type="ECO:0000313" key="1">
    <source>
        <dbReference type="EMBL" id="KAG1817168.1"/>
    </source>
</evidence>
<dbReference type="Proteomes" id="UP000807769">
    <property type="component" value="Unassembled WGS sequence"/>
</dbReference>
<name>A0A9P7EBV2_9AGAM</name>